<keyword evidence="2" id="KW-1185">Reference proteome</keyword>
<sequence length="127" mass="13829">MPVQELGLAALERKPGEPPKQSTSKGQLPAATDEPMDESGPRSEEDTPLSGSESSLSVANVWSHVVPLGETPTYAMPRRLGAVTSLLWIKVRATRIRSAIVCIRNVWQVRRSSVNVVNVPVLQLHPI</sequence>
<organism evidence="1 2">
    <name type="scientific">Ixodes persulcatus</name>
    <name type="common">Taiga tick</name>
    <dbReference type="NCBI Taxonomy" id="34615"/>
    <lineage>
        <taxon>Eukaryota</taxon>
        <taxon>Metazoa</taxon>
        <taxon>Ecdysozoa</taxon>
        <taxon>Arthropoda</taxon>
        <taxon>Chelicerata</taxon>
        <taxon>Arachnida</taxon>
        <taxon>Acari</taxon>
        <taxon>Parasitiformes</taxon>
        <taxon>Ixodida</taxon>
        <taxon>Ixodoidea</taxon>
        <taxon>Ixodidae</taxon>
        <taxon>Ixodinae</taxon>
        <taxon>Ixodes</taxon>
    </lineage>
</organism>
<evidence type="ECO:0000313" key="2">
    <source>
        <dbReference type="Proteomes" id="UP000805193"/>
    </source>
</evidence>
<protein>
    <submittedName>
        <fullName evidence="1">Uncharacterized protein</fullName>
    </submittedName>
</protein>
<evidence type="ECO:0000313" key="1">
    <source>
        <dbReference type="EMBL" id="KAG0434298.1"/>
    </source>
</evidence>
<comment type="caution">
    <text evidence="1">The sequence shown here is derived from an EMBL/GenBank/DDBJ whole genome shotgun (WGS) entry which is preliminary data.</text>
</comment>
<proteinExistence type="predicted"/>
<dbReference type="Proteomes" id="UP000805193">
    <property type="component" value="Unassembled WGS sequence"/>
</dbReference>
<gene>
    <name evidence="1" type="ORF">HPB47_019202</name>
</gene>
<dbReference type="EMBL" id="JABSTQ010008604">
    <property type="protein sequence ID" value="KAG0434298.1"/>
    <property type="molecule type" value="Genomic_DNA"/>
</dbReference>
<accession>A0AC60QJL9</accession>
<reference evidence="1 2" key="1">
    <citation type="journal article" date="2020" name="Cell">
        <title>Large-Scale Comparative Analyses of Tick Genomes Elucidate Their Genetic Diversity and Vector Capacities.</title>
        <authorList>
            <consortium name="Tick Genome and Microbiome Consortium (TIGMIC)"/>
            <person name="Jia N."/>
            <person name="Wang J."/>
            <person name="Shi W."/>
            <person name="Du L."/>
            <person name="Sun Y."/>
            <person name="Zhan W."/>
            <person name="Jiang J.F."/>
            <person name="Wang Q."/>
            <person name="Zhang B."/>
            <person name="Ji P."/>
            <person name="Bell-Sakyi L."/>
            <person name="Cui X.M."/>
            <person name="Yuan T.T."/>
            <person name="Jiang B.G."/>
            <person name="Yang W.F."/>
            <person name="Lam T.T."/>
            <person name="Chang Q.C."/>
            <person name="Ding S.J."/>
            <person name="Wang X.J."/>
            <person name="Zhu J.G."/>
            <person name="Ruan X.D."/>
            <person name="Zhao L."/>
            <person name="Wei J.T."/>
            <person name="Ye R.Z."/>
            <person name="Que T.C."/>
            <person name="Du C.H."/>
            <person name="Zhou Y.H."/>
            <person name="Cheng J.X."/>
            <person name="Dai P.F."/>
            <person name="Guo W.B."/>
            <person name="Han X.H."/>
            <person name="Huang E.J."/>
            <person name="Li L.F."/>
            <person name="Wei W."/>
            <person name="Gao Y.C."/>
            <person name="Liu J.Z."/>
            <person name="Shao H.Z."/>
            <person name="Wang X."/>
            <person name="Wang C.C."/>
            <person name="Yang T.C."/>
            <person name="Huo Q.B."/>
            <person name="Li W."/>
            <person name="Chen H.Y."/>
            <person name="Chen S.E."/>
            <person name="Zhou L.G."/>
            <person name="Ni X.B."/>
            <person name="Tian J.H."/>
            <person name="Sheng Y."/>
            <person name="Liu T."/>
            <person name="Pan Y.S."/>
            <person name="Xia L.Y."/>
            <person name="Li J."/>
            <person name="Zhao F."/>
            <person name="Cao W.C."/>
        </authorList>
    </citation>
    <scope>NUCLEOTIDE SEQUENCE [LARGE SCALE GENOMIC DNA]</scope>
    <source>
        <strain evidence="1">Iper-2018</strain>
    </source>
</reference>
<name>A0AC60QJL9_IXOPE</name>